<reference evidence="7 8" key="1">
    <citation type="journal article" date="2018" name="Sci. Data">
        <title>The draft genome sequence of cork oak.</title>
        <authorList>
            <person name="Ramos A.M."/>
            <person name="Usie A."/>
            <person name="Barbosa P."/>
            <person name="Barros P.M."/>
            <person name="Capote T."/>
            <person name="Chaves I."/>
            <person name="Simoes F."/>
            <person name="Abreu I."/>
            <person name="Carrasquinho I."/>
            <person name="Faro C."/>
            <person name="Guimaraes J.B."/>
            <person name="Mendonca D."/>
            <person name="Nobrega F."/>
            <person name="Rodrigues L."/>
            <person name="Saibo N.J.M."/>
            <person name="Varela M.C."/>
            <person name="Egas C."/>
            <person name="Matos J."/>
            <person name="Miguel C.M."/>
            <person name="Oliveira M.M."/>
            <person name="Ricardo C.P."/>
            <person name="Goncalves S."/>
        </authorList>
    </citation>
    <scope>NUCLEOTIDE SEQUENCE [LARGE SCALE GENOMIC DNA]</scope>
    <source>
        <strain evidence="8">cv. HL8</strain>
    </source>
</reference>
<dbReference type="InterPro" id="IPR045069">
    <property type="entry name" value="MATE_euk"/>
</dbReference>
<evidence type="ECO:0000256" key="5">
    <source>
        <dbReference type="ARBA" id="ARBA00023136"/>
    </source>
</evidence>
<dbReference type="CDD" id="cd13132">
    <property type="entry name" value="MATE_eukaryotic"/>
    <property type="match status" value="1"/>
</dbReference>
<feature type="transmembrane region" description="Helical" evidence="6">
    <location>
        <begin position="142"/>
        <end position="166"/>
    </location>
</feature>
<dbReference type="GO" id="GO:0042910">
    <property type="term" value="F:xenobiotic transmembrane transporter activity"/>
    <property type="evidence" value="ECO:0007669"/>
    <property type="project" value="InterPro"/>
</dbReference>
<keyword evidence="4 6" id="KW-1133">Transmembrane helix</keyword>
<evidence type="ECO:0000313" key="8">
    <source>
        <dbReference type="Proteomes" id="UP000237347"/>
    </source>
</evidence>
<evidence type="ECO:0000256" key="4">
    <source>
        <dbReference type="ARBA" id="ARBA00022989"/>
    </source>
</evidence>
<evidence type="ECO:0000256" key="3">
    <source>
        <dbReference type="ARBA" id="ARBA00022692"/>
    </source>
</evidence>
<feature type="transmembrane region" description="Helical" evidence="6">
    <location>
        <begin position="186"/>
        <end position="207"/>
    </location>
</feature>
<evidence type="ECO:0000313" key="7">
    <source>
        <dbReference type="EMBL" id="KAK7852216.1"/>
    </source>
</evidence>
<dbReference type="Proteomes" id="UP000237347">
    <property type="component" value="Unassembled WGS sequence"/>
</dbReference>
<keyword evidence="8" id="KW-1185">Reference proteome</keyword>
<feature type="transmembrane region" description="Helical" evidence="6">
    <location>
        <begin position="95"/>
        <end position="121"/>
    </location>
</feature>
<dbReference type="EMBL" id="PKMF04000078">
    <property type="protein sequence ID" value="KAK7852216.1"/>
    <property type="molecule type" value="Genomic_DNA"/>
</dbReference>
<comment type="similarity">
    <text evidence="2">Belongs to the multi antimicrobial extrusion (MATE) (TC 2.A.66.1) family.</text>
</comment>
<feature type="transmembrane region" description="Helical" evidence="6">
    <location>
        <begin position="30"/>
        <end position="50"/>
    </location>
</feature>
<keyword evidence="3 6" id="KW-0812">Transmembrane</keyword>
<proteinExistence type="inferred from homology"/>
<keyword evidence="5 6" id="KW-0472">Membrane</keyword>
<feature type="transmembrane region" description="Helical" evidence="6">
    <location>
        <begin position="292"/>
        <end position="316"/>
    </location>
</feature>
<dbReference type="PANTHER" id="PTHR11206">
    <property type="entry name" value="MULTIDRUG RESISTANCE PROTEIN"/>
    <property type="match status" value="1"/>
</dbReference>
<feature type="transmembrane region" description="Helical" evidence="6">
    <location>
        <begin position="70"/>
        <end position="89"/>
    </location>
</feature>
<comment type="subcellular location">
    <subcellularLocation>
        <location evidence="1">Membrane</location>
        <topology evidence="1">Multi-pass membrane protein</topology>
    </subcellularLocation>
</comment>
<dbReference type="Pfam" id="PF01554">
    <property type="entry name" value="MatE"/>
    <property type="match status" value="2"/>
</dbReference>
<name>A0AAW0LPH2_QUESU</name>
<protein>
    <submittedName>
        <fullName evidence="7">Protein detoxification 21</fullName>
    </submittedName>
</protein>
<dbReference type="GO" id="GO:0016020">
    <property type="term" value="C:membrane"/>
    <property type="evidence" value="ECO:0007669"/>
    <property type="project" value="UniProtKB-SubCell"/>
</dbReference>
<sequence>MSSALGTLCGQSYGAKQYHMLGVYLQRSWIVMFVASIFLLPLFIFTTPILKLLGQSDSMAYIGGESKNMIITYLAAVTIVIHIFLSWLLTLKYKLGISGAMLSTVFAFWIPNIGQLIYVMCGGCRDTWKGFSLLAFKDLWPVVKLSLSSGVMLCLELWYYTALVLITGYLKNSEVSIDALTICLNINGWEMMISLGFMSAASVRVGNELGRGSSTAAKFSIVVTVFTSFIIGFVLFLFFLFLKGRLAYIFTENEEVVEAIADLSPLLAVSILLNSVQPVLSGVAVGAGWQSIVAYVNVASYYIIGVPIGLVLGYVFDMGVKGVWMGMLFGTFVQTIALVIITYKTNWDEQVIIARNRVKKWAVDDAQEPKLTTSDVS</sequence>
<dbReference type="GO" id="GO:1990961">
    <property type="term" value="P:xenobiotic detoxification by transmembrane export across the plasma membrane"/>
    <property type="evidence" value="ECO:0007669"/>
    <property type="project" value="InterPro"/>
</dbReference>
<dbReference type="InterPro" id="IPR002528">
    <property type="entry name" value="MATE_fam"/>
</dbReference>
<accession>A0AAW0LPH2</accession>
<feature type="transmembrane region" description="Helical" evidence="6">
    <location>
        <begin position="219"/>
        <end position="243"/>
    </location>
</feature>
<organism evidence="7 8">
    <name type="scientific">Quercus suber</name>
    <name type="common">Cork oak</name>
    <dbReference type="NCBI Taxonomy" id="58331"/>
    <lineage>
        <taxon>Eukaryota</taxon>
        <taxon>Viridiplantae</taxon>
        <taxon>Streptophyta</taxon>
        <taxon>Embryophyta</taxon>
        <taxon>Tracheophyta</taxon>
        <taxon>Spermatophyta</taxon>
        <taxon>Magnoliopsida</taxon>
        <taxon>eudicotyledons</taxon>
        <taxon>Gunneridae</taxon>
        <taxon>Pentapetalae</taxon>
        <taxon>rosids</taxon>
        <taxon>fabids</taxon>
        <taxon>Fagales</taxon>
        <taxon>Fagaceae</taxon>
        <taxon>Quercus</taxon>
    </lineage>
</organism>
<comment type="caution">
    <text evidence="7">The sequence shown here is derived from an EMBL/GenBank/DDBJ whole genome shotgun (WGS) entry which is preliminary data.</text>
</comment>
<evidence type="ECO:0000256" key="6">
    <source>
        <dbReference type="SAM" id="Phobius"/>
    </source>
</evidence>
<dbReference type="AlphaFoldDB" id="A0AAW0LPH2"/>
<feature type="transmembrane region" description="Helical" evidence="6">
    <location>
        <begin position="322"/>
        <end position="343"/>
    </location>
</feature>
<dbReference type="GO" id="GO:0015297">
    <property type="term" value="F:antiporter activity"/>
    <property type="evidence" value="ECO:0007669"/>
    <property type="project" value="InterPro"/>
</dbReference>
<evidence type="ECO:0000256" key="1">
    <source>
        <dbReference type="ARBA" id="ARBA00004141"/>
    </source>
</evidence>
<evidence type="ECO:0000256" key="2">
    <source>
        <dbReference type="ARBA" id="ARBA00010199"/>
    </source>
</evidence>
<gene>
    <name evidence="7" type="primary">DTX21_0</name>
    <name evidence="7" type="ORF">CFP56_039806</name>
</gene>
<dbReference type="NCBIfam" id="TIGR00797">
    <property type="entry name" value="matE"/>
    <property type="match status" value="1"/>
</dbReference>